<proteinExistence type="predicted"/>
<accession>A0ABD6T1J8</accession>
<evidence type="ECO:0000313" key="3">
    <source>
        <dbReference type="Proteomes" id="UP000221918"/>
    </source>
</evidence>
<dbReference type="AlphaFoldDB" id="A0ABD6T1J8"/>
<comment type="caution">
    <text evidence="2">The sequence shown here is derived from an EMBL/GenBank/DDBJ whole genome shotgun (WGS) entry which is preliminary data.</text>
</comment>
<feature type="signal peptide" evidence="1">
    <location>
        <begin position="1"/>
        <end position="27"/>
    </location>
</feature>
<gene>
    <name evidence="2" type="ORF">COF81_21675</name>
</gene>
<protein>
    <submittedName>
        <fullName evidence="2">Uncharacterized protein</fullName>
    </submittedName>
</protein>
<dbReference type="EMBL" id="NUTL01000098">
    <property type="protein sequence ID" value="PHE91553.1"/>
    <property type="molecule type" value="Genomic_DNA"/>
</dbReference>
<keyword evidence="1" id="KW-0732">Signal</keyword>
<name>A0ABD6T1J8_9BACI</name>
<sequence>MITIKKKIFSFFCVLTFCLLPISNAHAEYSTVAWLKKGSNSTAVSDYVYVNPGNTLHIFAQNYSSSNAQMQYYVYNSVNNLPVLQGKVKPNSTVAFSKGVPVGSYKIKIVCESLKGCTGKGQLND</sequence>
<evidence type="ECO:0000256" key="1">
    <source>
        <dbReference type="SAM" id="SignalP"/>
    </source>
</evidence>
<dbReference type="Proteomes" id="UP000221918">
    <property type="component" value="Unassembled WGS sequence"/>
</dbReference>
<evidence type="ECO:0000313" key="2">
    <source>
        <dbReference type="EMBL" id="PHE91553.1"/>
    </source>
</evidence>
<dbReference type="RefSeq" id="WP_033796748.1">
    <property type="nucleotide sequence ID" value="NZ_CM000744.1"/>
</dbReference>
<reference evidence="2 3" key="1">
    <citation type="submission" date="2017-09" db="EMBL/GenBank/DDBJ databases">
        <title>Large-scale bioinformatics analysis of Bacillus genomes uncovers conserved roles of natural products in bacterial physiology.</title>
        <authorList>
            <consortium name="Agbiome Team Llc"/>
            <person name="Bleich R.M."/>
            <person name="Grubbs K.J."/>
            <person name="Santa Maria K.C."/>
            <person name="Allen S.E."/>
            <person name="Farag S."/>
            <person name="Shank E.A."/>
            <person name="Bowers A."/>
        </authorList>
    </citation>
    <scope>NUCLEOTIDE SEQUENCE [LARGE SCALE GENOMIC DNA]</scope>
    <source>
        <strain evidence="2 3">AFS037265</strain>
    </source>
</reference>
<organism evidence="2 3">
    <name type="scientific">Bacillus pseudomycoides</name>
    <dbReference type="NCBI Taxonomy" id="64104"/>
    <lineage>
        <taxon>Bacteria</taxon>
        <taxon>Bacillati</taxon>
        <taxon>Bacillota</taxon>
        <taxon>Bacilli</taxon>
        <taxon>Bacillales</taxon>
        <taxon>Bacillaceae</taxon>
        <taxon>Bacillus</taxon>
        <taxon>Bacillus cereus group</taxon>
    </lineage>
</organism>
<feature type="chain" id="PRO_5044778440" evidence="1">
    <location>
        <begin position="28"/>
        <end position="125"/>
    </location>
</feature>